<evidence type="ECO:0000256" key="1">
    <source>
        <dbReference type="SAM" id="MobiDB-lite"/>
    </source>
</evidence>
<feature type="region of interest" description="Disordered" evidence="1">
    <location>
        <begin position="136"/>
        <end position="165"/>
    </location>
</feature>
<dbReference type="Pfam" id="PF13730">
    <property type="entry name" value="HTH_36"/>
    <property type="match status" value="1"/>
</dbReference>
<dbReference type="InterPro" id="IPR036390">
    <property type="entry name" value="WH_DNA-bd_sf"/>
</dbReference>
<dbReference type="AlphaFoldDB" id="A0A426TSZ2"/>
<gene>
    <name evidence="2" type="ORF">EI684_18985</name>
</gene>
<accession>A0A426TSZ2</accession>
<dbReference type="Proteomes" id="UP000280307">
    <property type="component" value="Unassembled WGS sequence"/>
</dbReference>
<dbReference type="InterPro" id="IPR036388">
    <property type="entry name" value="WH-like_DNA-bd_sf"/>
</dbReference>
<evidence type="ECO:0000313" key="2">
    <source>
        <dbReference type="EMBL" id="RRR67417.1"/>
    </source>
</evidence>
<evidence type="ECO:0000313" key="3">
    <source>
        <dbReference type="Proteomes" id="UP000280307"/>
    </source>
</evidence>
<feature type="region of interest" description="Disordered" evidence="1">
    <location>
        <begin position="1"/>
        <end position="21"/>
    </location>
</feature>
<reference evidence="2 3" key="1">
    <citation type="submission" date="2018-12" db="EMBL/GenBank/DDBJ databases">
        <title>Genome Sequence of Candidatus Viridilinea halotolerans isolated from saline sulfide-rich spring.</title>
        <authorList>
            <person name="Grouzdev D.S."/>
            <person name="Burganskaya E.I."/>
            <person name="Krutkina M.S."/>
            <person name="Sukhacheva M.V."/>
            <person name="Gorlenko V.M."/>
        </authorList>
    </citation>
    <scope>NUCLEOTIDE SEQUENCE [LARGE SCALE GENOMIC DNA]</scope>
    <source>
        <strain evidence="2">Chok-6</strain>
    </source>
</reference>
<dbReference type="InterPro" id="IPR011991">
    <property type="entry name" value="ArsR-like_HTH"/>
</dbReference>
<name>A0A426TSZ2_9CHLR</name>
<dbReference type="EMBL" id="RSAS01000789">
    <property type="protein sequence ID" value="RRR67417.1"/>
    <property type="molecule type" value="Genomic_DNA"/>
</dbReference>
<organism evidence="2 3">
    <name type="scientific">Candidatus Viridilinea halotolerans</name>
    <dbReference type="NCBI Taxonomy" id="2491704"/>
    <lineage>
        <taxon>Bacteria</taxon>
        <taxon>Bacillati</taxon>
        <taxon>Chloroflexota</taxon>
        <taxon>Chloroflexia</taxon>
        <taxon>Chloroflexales</taxon>
        <taxon>Chloroflexineae</taxon>
        <taxon>Oscillochloridaceae</taxon>
        <taxon>Candidatus Viridilinea</taxon>
    </lineage>
</organism>
<comment type="caution">
    <text evidence="2">The sequence shown here is derived from an EMBL/GenBank/DDBJ whole genome shotgun (WGS) entry which is preliminary data.</text>
</comment>
<protein>
    <submittedName>
        <fullName evidence="2">Winged helix-turn-helix transcriptional regulator</fullName>
    </submittedName>
</protein>
<feature type="compositionally biased region" description="Basic residues" evidence="1">
    <location>
        <begin position="143"/>
        <end position="158"/>
    </location>
</feature>
<sequence>MTDAAPTTPPAGSKKPRSEAIAQKWGKACHDTGWTAVPNILIQRQKSLGLESIDINILLHLMAYWWQDEKMPHPSKNTLAQSIGVSPSTIRRRIKSMEAGGLIKRIERRRDNNRSETNEYDLSPLREVLKPYAEEELVERRRNSAARKQRKTTVRRPAKQSTEGA</sequence>
<dbReference type="SUPFAM" id="SSF46785">
    <property type="entry name" value="Winged helix' DNA-binding domain"/>
    <property type="match status" value="1"/>
</dbReference>
<dbReference type="Gene3D" id="1.10.10.10">
    <property type="entry name" value="Winged helix-like DNA-binding domain superfamily/Winged helix DNA-binding domain"/>
    <property type="match status" value="1"/>
</dbReference>
<dbReference type="CDD" id="cd00090">
    <property type="entry name" value="HTH_ARSR"/>
    <property type="match status" value="1"/>
</dbReference>
<proteinExistence type="predicted"/>